<dbReference type="Proteomes" id="UP000037023">
    <property type="component" value="Unassembled WGS sequence"/>
</dbReference>
<reference evidence="2 3" key="1">
    <citation type="submission" date="2015-06" db="EMBL/GenBank/DDBJ databases">
        <authorList>
            <person name="Hoefler B.C."/>
            <person name="Straight P.D."/>
        </authorList>
    </citation>
    <scope>NUCLEOTIDE SEQUENCE [LARGE SCALE GENOMIC DNA]</scope>
    <source>
        <strain evidence="2 3">NRRL 3427</strain>
    </source>
</reference>
<gene>
    <name evidence="2" type="ORF">ADK34_26720</name>
</gene>
<dbReference type="AlphaFoldDB" id="A0A0L8JQB6"/>
<dbReference type="PATRIC" id="fig|1938.6.peg.5736"/>
<dbReference type="EMBL" id="LGUP01000363">
    <property type="protein sequence ID" value="KOG15832.1"/>
    <property type="molecule type" value="Genomic_DNA"/>
</dbReference>
<evidence type="ECO:0000313" key="2">
    <source>
        <dbReference type="EMBL" id="KOG15832.1"/>
    </source>
</evidence>
<organism evidence="2 3">
    <name type="scientific">Streptomyces viridochromogenes</name>
    <dbReference type="NCBI Taxonomy" id="1938"/>
    <lineage>
        <taxon>Bacteria</taxon>
        <taxon>Bacillati</taxon>
        <taxon>Actinomycetota</taxon>
        <taxon>Actinomycetes</taxon>
        <taxon>Kitasatosporales</taxon>
        <taxon>Streptomycetaceae</taxon>
        <taxon>Streptomyces</taxon>
    </lineage>
</organism>
<feature type="region of interest" description="Disordered" evidence="1">
    <location>
        <begin position="1"/>
        <end position="22"/>
    </location>
</feature>
<sequence>MTARRRPDGQERTEEVGDGGDGLGWFGAVVGHARWPGVPGQGKAAAGQGRFGCGVAQALGVRVQRGDERRALAGGAQRARWSSIP</sequence>
<protein>
    <submittedName>
        <fullName evidence="2">Uncharacterized protein</fullName>
    </submittedName>
</protein>
<evidence type="ECO:0000256" key="1">
    <source>
        <dbReference type="SAM" id="MobiDB-lite"/>
    </source>
</evidence>
<accession>A0A0L8JQB6</accession>
<comment type="caution">
    <text evidence="2">The sequence shown here is derived from an EMBL/GenBank/DDBJ whole genome shotgun (WGS) entry which is preliminary data.</text>
</comment>
<feature type="compositionally biased region" description="Basic and acidic residues" evidence="1">
    <location>
        <begin position="1"/>
        <end position="15"/>
    </location>
</feature>
<proteinExistence type="predicted"/>
<name>A0A0L8JQB6_STRVR</name>
<evidence type="ECO:0000313" key="3">
    <source>
        <dbReference type="Proteomes" id="UP000037023"/>
    </source>
</evidence>